<sequence length="62" mass="7042">MSESVTPGILQLQSVIQELSKPPQRGITKEAVARANRVVTERRRKLEEFIESRQHGEEDVLA</sequence>
<dbReference type="OrthoDB" id="9862166at2"/>
<dbReference type="RefSeq" id="WP_084090211.1">
    <property type="nucleotide sequence ID" value="NZ_FWXD01000007.1"/>
</dbReference>
<name>A0A1W1XH67_9NEIS</name>
<dbReference type="AlphaFoldDB" id="A0A1W1XH67"/>
<proteinExistence type="predicted"/>
<evidence type="ECO:0000313" key="1">
    <source>
        <dbReference type="EMBL" id="SMC23114.1"/>
    </source>
</evidence>
<evidence type="ECO:0000313" key="2">
    <source>
        <dbReference type="Proteomes" id="UP000192761"/>
    </source>
</evidence>
<reference evidence="1 2" key="1">
    <citation type="submission" date="2017-04" db="EMBL/GenBank/DDBJ databases">
        <authorList>
            <person name="Afonso C.L."/>
            <person name="Miller P.J."/>
            <person name="Scott M.A."/>
            <person name="Spackman E."/>
            <person name="Goraichik I."/>
            <person name="Dimitrov K.M."/>
            <person name="Suarez D.L."/>
            <person name="Swayne D.E."/>
        </authorList>
    </citation>
    <scope>NUCLEOTIDE SEQUENCE [LARGE SCALE GENOMIC DNA]</scope>
    <source>
        <strain evidence="1 2">DSM 23236</strain>
    </source>
</reference>
<organism evidence="1 2">
    <name type="scientific">Andreprevotia lacus DSM 23236</name>
    <dbReference type="NCBI Taxonomy" id="1121001"/>
    <lineage>
        <taxon>Bacteria</taxon>
        <taxon>Pseudomonadati</taxon>
        <taxon>Pseudomonadota</taxon>
        <taxon>Betaproteobacteria</taxon>
        <taxon>Neisseriales</taxon>
        <taxon>Chitinibacteraceae</taxon>
        <taxon>Andreprevotia</taxon>
    </lineage>
</organism>
<dbReference type="EMBL" id="FWXD01000007">
    <property type="protein sequence ID" value="SMC23114.1"/>
    <property type="molecule type" value="Genomic_DNA"/>
</dbReference>
<gene>
    <name evidence="1" type="ORF">SAMN02745857_01549</name>
</gene>
<accession>A0A1W1XH67</accession>
<protein>
    <submittedName>
        <fullName evidence="1">Uncharacterized protein</fullName>
    </submittedName>
</protein>
<keyword evidence="2" id="KW-1185">Reference proteome</keyword>
<dbReference type="Proteomes" id="UP000192761">
    <property type="component" value="Unassembled WGS sequence"/>
</dbReference>